<evidence type="ECO:0000256" key="1">
    <source>
        <dbReference type="SAM" id="MobiDB-lite"/>
    </source>
</evidence>
<sequence>MAQQTELGRNAYPIARPAPGKRHSSSLVSSV</sequence>
<keyword evidence="2" id="KW-0614">Plasmid</keyword>
<evidence type="ECO:0000313" key="2">
    <source>
        <dbReference type="EMBL" id="BAB54667.1"/>
    </source>
</evidence>
<evidence type="ECO:0000313" key="3">
    <source>
        <dbReference type="Proteomes" id="UP000000552"/>
    </source>
</evidence>
<gene>
    <name evidence="2" type="ordered locus">msl9291</name>
</gene>
<geneLocation type="plasmid" evidence="2 3">
    <name>pMLa</name>
</geneLocation>
<reference evidence="2 3" key="1">
    <citation type="journal article" date="2000" name="DNA Res.">
        <title>Complete genome structure of the nitrogen-fixing symbiotic bacterium Mesorhizobium loti.</title>
        <authorList>
            <person name="Kaneko T."/>
            <person name="Nakamura Y."/>
            <person name="Sato S."/>
            <person name="Asamizu E."/>
            <person name="Kato T."/>
            <person name="Sasamoto S."/>
            <person name="Watanabe A."/>
            <person name="Idesawa K."/>
            <person name="Ishikawa A."/>
            <person name="Kawashima K."/>
            <person name="Kimura T."/>
            <person name="Kishida Y."/>
            <person name="Kiyokawa C."/>
            <person name="Kohara M."/>
            <person name="Matsumoto M."/>
            <person name="Matsuno A."/>
            <person name="Mochizuki Y."/>
            <person name="Nakayama S."/>
            <person name="Nakazaki N."/>
            <person name="Shimpo S."/>
            <person name="Sugimoto M."/>
            <person name="Takeuchi C."/>
            <person name="Yamada M."/>
            <person name="Tabata S."/>
        </authorList>
    </citation>
    <scope>NUCLEOTIDE SEQUENCE [LARGE SCALE GENOMIC DNA]</scope>
    <source>
        <strain evidence="3">LMG 29417 / CECT 9101 / MAFF 303099</strain>
        <plasmid evidence="2 3">pMLa</plasmid>
    </source>
</reference>
<proteinExistence type="predicted"/>
<dbReference type="AlphaFoldDB" id="Q981P2"/>
<dbReference type="KEGG" id="mlo:msl9291"/>
<organism evidence="2 3">
    <name type="scientific">Mesorhizobium japonicum (strain LMG 29417 / CECT 9101 / MAFF 303099)</name>
    <name type="common">Mesorhizobium loti (strain MAFF 303099)</name>
    <dbReference type="NCBI Taxonomy" id="266835"/>
    <lineage>
        <taxon>Bacteria</taxon>
        <taxon>Pseudomonadati</taxon>
        <taxon>Pseudomonadota</taxon>
        <taxon>Alphaproteobacteria</taxon>
        <taxon>Hyphomicrobiales</taxon>
        <taxon>Phyllobacteriaceae</taxon>
        <taxon>Mesorhizobium</taxon>
    </lineage>
</organism>
<dbReference type="Proteomes" id="UP000000552">
    <property type="component" value="Plasmid pMLa"/>
</dbReference>
<dbReference type="EMBL" id="BA000013">
    <property type="protein sequence ID" value="BAB54667.1"/>
    <property type="molecule type" value="Genomic_DNA"/>
</dbReference>
<dbReference type="HOGENOM" id="CLU_3398137_0_0_5"/>
<feature type="region of interest" description="Disordered" evidence="1">
    <location>
        <begin position="1"/>
        <end position="31"/>
    </location>
</feature>
<protein>
    <submittedName>
        <fullName evidence="2">Msl9291 protein</fullName>
    </submittedName>
</protein>
<name>Q981P2_RHILO</name>
<accession>Q981P2</accession>